<sequence>MLELAISLANHLVTLKQLDAEKLRDTIDQAQMMVPLDVHIYRLHRDICISLSDASAHKRDEDCCQVSLSAIGDSMAEVLDPAE</sequence>
<dbReference type="AlphaFoldDB" id="B8LU41"/>
<dbReference type="Proteomes" id="UP000001745">
    <property type="component" value="Unassembled WGS sequence"/>
</dbReference>
<evidence type="ECO:0000313" key="2">
    <source>
        <dbReference type="Proteomes" id="UP000001745"/>
    </source>
</evidence>
<protein>
    <submittedName>
        <fullName evidence="1">Uncharacterized protein</fullName>
    </submittedName>
</protein>
<dbReference type="HOGENOM" id="CLU_2544148_0_0_1"/>
<name>B8LU41_TALSN</name>
<evidence type="ECO:0000313" key="1">
    <source>
        <dbReference type="EMBL" id="EED22513.1"/>
    </source>
</evidence>
<dbReference type="VEuPathDB" id="FungiDB:TSTA_060110"/>
<dbReference type="InParanoid" id="B8LU41"/>
<dbReference type="RefSeq" id="XP_002339900.1">
    <property type="nucleotide sequence ID" value="XM_002339859.1"/>
</dbReference>
<gene>
    <name evidence="1" type="ORF">TSTA_060110</name>
</gene>
<keyword evidence="2" id="KW-1185">Reference proteome</keyword>
<dbReference type="EMBL" id="EQ962652">
    <property type="protein sequence ID" value="EED22513.1"/>
    <property type="molecule type" value="Genomic_DNA"/>
</dbReference>
<dbReference type="GeneID" id="8108548"/>
<proteinExistence type="predicted"/>
<reference evidence="2" key="1">
    <citation type="journal article" date="2015" name="Genome Announc.">
        <title>Genome sequence of the AIDS-associated pathogen Penicillium marneffei (ATCC18224) and its near taxonomic relative Talaromyces stipitatus (ATCC10500).</title>
        <authorList>
            <person name="Nierman W.C."/>
            <person name="Fedorova-Abrams N.D."/>
            <person name="Andrianopoulos A."/>
        </authorList>
    </citation>
    <scope>NUCLEOTIDE SEQUENCE [LARGE SCALE GENOMIC DNA]</scope>
    <source>
        <strain evidence="2">ATCC 10500 / CBS 375.48 / QM 6759 / NRRL 1006</strain>
    </source>
</reference>
<dbReference type="OrthoDB" id="10406149at2759"/>
<accession>B8LU41</accession>
<organism evidence="1 2">
    <name type="scientific">Talaromyces stipitatus (strain ATCC 10500 / CBS 375.48 / QM 6759 / NRRL 1006)</name>
    <name type="common">Penicillium stipitatum</name>
    <dbReference type="NCBI Taxonomy" id="441959"/>
    <lineage>
        <taxon>Eukaryota</taxon>
        <taxon>Fungi</taxon>
        <taxon>Dikarya</taxon>
        <taxon>Ascomycota</taxon>
        <taxon>Pezizomycotina</taxon>
        <taxon>Eurotiomycetes</taxon>
        <taxon>Eurotiomycetidae</taxon>
        <taxon>Eurotiales</taxon>
        <taxon>Trichocomaceae</taxon>
        <taxon>Talaromyces</taxon>
        <taxon>Talaromyces sect. Talaromyces</taxon>
    </lineage>
</organism>